<organism evidence="12 13">
    <name type="scientific">Pseudoalteromonas qingdaonensis</name>
    <dbReference type="NCBI Taxonomy" id="3131913"/>
    <lineage>
        <taxon>Bacteria</taxon>
        <taxon>Pseudomonadati</taxon>
        <taxon>Pseudomonadota</taxon>
        <taxon>Gammaproteobacteria</taxon>
        <taxon>Alteromonadales</taxon>
        <taxon>Pseudoalteromonadaceae</taxon>
        <taxon>Pseudoalteromonas</taxon>
    </lineage>
</organism>
<dbReference type="GO" id="GO:0008233">
    <property type="term" value="F:peptidase activity"/>
    <property type="evidence" value="ECO:0007669"/>
    <property type="project" value="UniProtKB-KW"/>
</dbReference>
<gene>
    <name evidence="12" type="primary">glpG</name>
    <name evidence="12" type="ORF">WCN91_01015</name>
</gene>
<evidence type="ECO:0000256" key="5">
    <source>
        <dbReference type="ARBA" id="ARBA00022692"/>
    </source>
</evidence>
<feature type="domain" description="Peptidase S54 rhomboid" evidence="10">
    <location>
        <begin position="131"/>
        <end position="264"/>
    </location>
</feature>
<evidence type="ECO:0000256" key="9">
    <source>
        <dbReference type="SAM" id="Phobius"/>
    </source>
</evidence>
<evidence type="ECO:0000259" key="10">
    <source>
        <dbReference type="Pfam" id="PF01694"/>
    </source>
</evidence>
<keyword evidence="3" id="KW-1003">Cell membrane</keyword>
<feature type="transmembrane region" description="Helical" evidence="9">
    <location>
        <begin position="169"/>
        <end position="188"/>
    </location>
</feature>
<evidence type="ECO:0000259" key="11">
    <source>
        <dbReference type="Pfam" id="PF12122"/>
    </source>
</evidence>
<dbReference type="Pfam" id="PF01694">
    <property type="entry name" value="Rhomboid"/>
    <property type="match status" value="1"/>
</dbReference>
<dbReference type="PANTHER" id="PTHR43731">
    <property type="entry name" value="RHOMBOID PROTEASE"/>
    <property type="match status" value="1"/>
</dbReference>
<keyword evidence="8 9" id="KW-0472">Membrane</keyword>
<dbReference type="Gene3D" id="1.20.1540.10">
    <property type="entry name" value="Rhomboid-like"/>
    <property type="match status" value="1"/>
</dbReference>
<keyword evidence="5 9" id="KW-0812">Transmembrane</keyword>
<comment type="similarity">
    <text evidence="2">Belongs to the peptidase S54 family.</text>
</comment>
<feature type="transmembrane region" description="Helical" evidence="9">
    <location>
        <begin position="95"/>
        <end position="115"/>
    </location>
</feature>
<dbReference type="NCBIfam" id="TIGR04239">
    <property type="entry name" value="rhombo_GlpG"/>
    <property type="match status" value="1"/>
</dbReference>
<keyword evidence="12" id="KW-0645">Protease</keyword>
<dbReference type="InterPro" id="IPR050925">
    <property type="entry name" value="Rhomboid_protease_S54"/>
</dbReference>
<proteinExistence type="inferred from homology"/>
<dbReference type="Proteomes" id="UP001447008">
    <property type="component" value="Unassembled WGS sequence"/>
</dbReference>
<feature type="transmembrane region" description="Helical" evidence="9">
    <location>
        <begin position="248"/>
        <end position="266"/>
    </location>
</feature>
<dbReference type="EC" id="3.4.21.105" evidence="12"/>
<keyword evidence="7 9" id="KW-1133">Transmembrane helix</keyword>
<dbReference type="InterPro" id="IPR038236">
    <property type="entry name" value="GlpG_N_sf"/>
</dbReference>
<dbReference type="Pfam" id="PF12122">
    <property type="entry name" value="Rhomboid_N"/>
    <property type="match status" value="1"/>
</dbReference>
<evidence type="ECO:0000256" key="2">
    <source>
        <dbReference type="ARBA" id="ARBA00009045"/>
    </source>
</evidence>
<evidence type="ECO:0000256" key="8">
    <source>
        <dbReference type="ARBA" id="ARBA00023136"/>
    </source>
</evidence>
<dbReference type="EMBL" id="JBCGCU010000001">
    <property type="protein sequence ID" value="MEM0514030.1"/>
    <property type="molecule type" value="Genomic_DNA"/>
</dbReference>
<evidence type="ECO:0000313" key="13">
    <source>
        <dbReference type="Proteomes" id="UP001447008"/>
    </source>
</evidence>
<reference evidence="12 13" key="1">
    <citation type="submission" date="2024-03" db="EMBL/GenBank/DDBJ databases">
        <title>Pseudoalteromonas qingdaonensis sp. nov., isolated from the intestines of marine benthic organisms.</title>
        <authorList>
            <person name="Lin X."/>
            <person name="Fang S."/>
            <person name="Hu X."/>
        </authorList>
    </citation>
    <scope>NUCLEOTIDE SEQUENCE [LARGE SCALE GENOMIC DNA]</scope>
    <source>
        <strain evidence="12 13">YIC-827</strain>
    </source>
</reference>
<feature type="transmembrane region" description="Helical" evidence="9">
    <location>
        <begin position="226"/>
        <end position="242"/>
    </location>
</feature>
<sequence>MIELGSTNNVRAAQGFVDYIGTKGFVGALRQGEQGHVIIGVAPEHFHQVQPLWQEFQAQPDHPRYADAAWQNGRTDSGLVYSGTKLNLLQRFNQLSLLVKGVSILSILIYALFLLGQFTEIFPLLQFNPAQPLSWLTPSIVHFSALHIIFNVLWWLTLGPAIERQTSKLTLLSVFILGSLVSSWAQYLMVGPNFGGLSGVVYAQVGFCWIYPLLAKTKPMMTKGMIGFLLLWLAFGFTDTFFMPMANWAHLGGLLSGILIAVFMALSGNSKKAT</sequence>
<keyword evidence="4" id="KW-0997">Cell inner membrane</keyword>
<keyword evidence="13" id="KW-1185">Reference proteome</keyword>
<feature type="transmembrane region" description="Helical" evidence="9">
    <location>
        <begin position="135"/>
        <end position="157"/>
    </location>
</feature>
<dbReference type="InterPro" id="IPR022764">
    <property type="entry name" value="Peptidase_S54_rhomboid_dom"/>
</dbReference>
<feature type="transmembrane region" description="Helical" evidence="9">
    <location>
        <begin position="194"/>
        <end position="214"/>
    </location>
</feature>
<dbReference type="PANTHER" id="PTHR43731:SF14">
    <property type="entry name" value="PRESENILIN-ASSOCIATED RHOMBOID-LIKE PROTEIN, MITOCHONDRIAL"/>
    <property type="match status" value="1"/>
</dbReference>
<protein>
    <submittedName>
        <fullName evidence="12">Rhomboid family intramembrane serine protease GlpG</fullName>
        <ecNumber evidence="12">3.4.21.105</ecNumber>
    </submittedName>
</protein>
<feature type="domain" description="Peptidase S54 GlpG peptidase N-terminal" evidence="11">
    <location>
        <begin position="1"/>
        <end position="83"/>
    </location>
</feature>
<dbReference type="SUPFAM" id="SSF144091">
    <property type="entry name" value="Rhomboid-like"/>
    <property type="match status" value="1"/>
</dbReference>
<keyword evidence="6 12" id="KW-0378">Hydrolase</keyword>
<evidence type="ECO:0000256" key="6">
    <source>
        <dbReference type="ARBA" id="ARBA00022801"/>
    </source>
</evidence>
<dbReference type="GO" id="GO:0006508">
    <property type="term" value="P:proteolysis"/>
    <property type="evidence" value="ECO:0007669"/>
    <property type="project" value="UniProtKB-KW"/>
</dbReference>
<comment type="caution">
    <text evidence="12">The sequence shown here is derived from an EMBL/GenBank/DDBJ whole genome shotgun (WGS) entry which is preliminary data.</text>
</comment>
<dbReference type="RefSeq" id="WP_342675572.1">
    <property type="nucleotide sequence ID" value="NZ_JBCGCU010000001.1"/>
</dbReference>
<dbReference type="InterPro" id="IPR035952">
    <property type="entry name" value="Rhomboid-like_sf"/>
</dbReference>
<dbReference type="InterPro" id="IPR023662">
    <property type="entry name" value="Rhomboid_protease_GlpG"/>
</dbReference>
<name>A0ABU9MS77_9GAMM</name>
<comment type="subcellular location">
    <subcellularLocation>
        <location evidence="1">Membrane</location>
        <topology evidence="1">Multi-pass membrane protein</topology>
    </subcellularLocation>
</comment>
<dbReference type="InterPro" id="IPR022732">
    <property type="entry name" value="Peptidase_S54_GlpG_N"/>
</dbReference>
<evidence type="ECO:0000256" key="4">
    <source>
        <dbReference type="ARBA" id="ARBA00022519"/>
    </source>
</evidence>
<evidence type="ECO:0000256" key="1">
    <source>
        <dbReference type="ARBA" id="ARBA00004141"/>
    </source>
</evidence>
<evidence type="ECO:0000256" key="7">
    <source>
        <dbReference type="ARBA" id="ARBA00022989"/>
    </source>
</evidence>
<accession>A0ABU9MS77</accession>
<evidence type="ECO:0000256" key="3">
    <source>
        <dbReference type="ARBA" id="ARBA00022475"/>
    </source>
</evidence>
<dbReference type="Gene3D" id="3.30.70.2350">
    <property type="match status" value="1"/>
</dbReference>
<evidence type="ECO:0000313" key="12">
    <source>
        <dbReference type="EMBL" id="MEM0514030.1"/>
    </source>
</evidence>